<protein>
    <submittedName>
        <fullName evidence="3">EF hand</fullName>
    </submittedName>
</protein>
<dbReference type="PROSITE" id="PS50222">
    <property type="entry name" value="EF_HAND_2"/>
    <property type="match status" value="1"/>
</dbReference>
<feature type="chain" id="PRO_5021962096" evidence="1">
    <location>
        <begin position="22"/>
        <end position="78"/>
    </location>
</feature>
<dbReference type="Gene3D" id="1.10.238.10">
    <property type="entry name" value="EF-hand"/>
    <property type="match status" value="1"/>
</dbReference>
<proteinExistence type="predicted"/>
<keyword evidence="4" id="KW-1185">Reference proteome</keyword>
<dbReference type="Proteomes" id="UP000316030">
    <property type="component" value="Unassembled WGS sequence"/>
</dbReference>
<dbReference type="AlphaFoldDB" id="A0A521DYK3"/>
<dbReference type="GO" id="GO:0005509">
    <property type="term" value="F:calcium ion binding"/>
    <property type="evidence" value="ECO:0007669"/>
    <property type="project" value="InterPro"/>
</dbReference>
<keyword evidence="1" id="KW-0732">Signal</keyword>
<dbReference type="InterPro" id="IPR011992">
    <property type="entry name" value="EF-hand-dom_pair"/>
</dbReference>
<feature type="domain" description="EF-hand" evidence="2">
    <location>
        <begin position="42"/>
        <end position="77"/>
    </location>
</feature>
<dbReference type="RefSeq" id="WP_142493588.1">
    <property type="nucleotide sequence ID" value="NZ_FXTO01000013.1"/>
</dbReference>
<evidence type="ECO:0000313" key="4">
    <source>
        <dbReference type="Proteomes" id="UP000316030"/>
    </source>
</evidence>
<organism evidence="3 4">
    <name type="scientific">Thalassovita litoralis</name>
    <dbReference type="NCBI Taxonomy" id="1010611"/>
    <lineage>
        <taxon>Bacteria</taxon>
        <taxon>Pseudomonadati</taxon>
        <taxon>Pseudomonadota</taxon>
        <taxon>Alphaproteobacteria</taxon>
        <taxon>Rhodobacterales</taxon>
        <taxon>Roseobacteraceae</taxon>
        <taxon>Thalassovita</taxon>
    </lineage>
</organism>
<gene>
    <name evidence="3" type="ORF">SAMN06265173_11344</name>
</gene>
<dbReference type="SUPFAM" id="SSF47473">
    <property type="entry name" value="EF-hand"/>
    <property type="match status" value="1"/>
</dbReference>
<dbReference type="EMBL" id="FXTO01000013">
    <property type="protein sequence ID" value="SMO76797.1"/>
    <property type="molecule type" value="Genomic_DNA"/>
</dbReference>
<evidence type="ECO:0000313" key="3">
    <source>
        <dbReference type="EMBL" id="SMO76797.1"/>
    </source>
</evidence>
<dbReference type="OrthoDB" id="5470953at2"/>
<reference evidence="3 4" key="1">
    <citation type="submission" date="2017-05" db="EMBL/GenBank/DDBJ databases">
        <authorList>
            <person name="Varghese N."/>
            <person name="Submissions S."/>
        </authorList>
    </citation>
    <scope>NUCLEOTIDE SEQUENCE [LARGE SCALE GENOMIC DNA]</scope>
    <source>
        <strain evidence="3 4">DSM 29506</strain>
    </source>
</reference>
<name>A0A521DYK3_9RHOB</name>
<feature type="signal peptide" evidence="1">
    <location>
        <begin position="1"/>
        <end position="21"/>
    </location>
</feature>
<dbReference type="Pfam" id="PF13202">
    <property type="entry name" value="EF-hand_5"/>
    <property type="match status" value="1"/>
</dbReference>
<dbReference type="InterPro" id="IPR018247">
    <property type="entry name" value="EF_Hand_1_Ca_BS"/>
</dbReference>
<sequence length="78" mass="8001">MKKFVLTLAAAAAVFAVQAQAETAVEDTDGNGTYSMDEMAAVYADLSEELFAQIDADASGEVSPEELAAAVEAGLIEG</sequence>
<dbReference type="PROSITE" id="PS00018">
    <property type="entry name" value="EF_HAND_1"/>
    <property type="match status" value="1"/>
</dbReference>
<dbReference type="InterPro" id="IPR002048">
    <property type="entry name" value="EF_hand_dom"/>
</dbReference>
<evidence type="ECO:0000256" key="1">
    <source>
        <dbReference type="SAM" id="SignalP"/>
    </source>
</evidence>
<accession>A0A521DYK3</accession>
<evidence type="ECO:0000259" key="2">
    <source>
        <dbReference type="PROSITE" id="PS50222"/>
    </source>
</evidence>